<dbReference type="SUPFAM" id="SSF53098">
    <property type="entry name" value="Ribonuclease H-like"/>
    <property type="match status" value="1"/>
</dbReference>
<dbReference type="InterPro" id="IPR001584">
    <property type="entry name" value="Integrase_cat-core"/>
</dbReference>
<evidence type="ECO:0000259" key="1">
    <source>
        <dbReference type="PROSITE" id="PS50994"/>
    </source>
</evidence>
<feature type="domain" description="Integrase catalytic" evidence="1">
    <location>
        <begin position="1"/>
        <end position="65"/>
    </location>
</feature>
<dbReference type="InterPro" id="IPR050900">
    <property type="entry name" value="Transposase_IS3/IS150/IS904"/>
</dbReference>
<dbReference type="Pfam" id="PF00665">
    <property type="entry name" value="rve"/>
    <property type="match status" value="1"/>
</dbReference>
<dbReference type="PANTHER" id="PTHR46889">
    <property type="entry name" value="TRANSPOSASE INSF FOR INSERTION SEQUENCE IS3B-RELATED"/>
    <property type="match status" value="1"/>
</dbReference>
<accession>A0A2A5RXU7</accession>
<name>A0A2A5RXU7_9LACT</name>
<gene>
    <name evidence="2" type="ORF">RU86_GL000529</name>
</gene>
<reference evidence="2 3" key="1">
    <citation type="submission" date="2014-12" db="EMBL/GenBank/DDBJ databases">
        <title>Draft genome sequences of 10 type strains of Lactococcus.</title>
        <authorList>
            <person name="Sun Z."/>
            <person name="Zhong Z."/>
            <person name="Liu W."/>
            <person name="Zhang W."/>
            <person name="Zhang H."/>
        </authorList>
    </citation>
    <scope>NUCLEOTIDE SEQUENCE [LARGE SCALE GENOMIC DNA]</scope>
    <source>
        <strain evidence="2 3">DSM 6634</strain>
    </source>
</reference>
<proteinExistence type="predicted"/>
<organism evidence="2 3">
    <name type="scientific">Pseudolactococcus piscium</name>
    <dbReference type="NCBI Taxonomy" id="1364"/>
    <lineage>
        <taxon>Bacteria</taxon>
        <taxon>Bacillati</taxon>
        <taxon>Bacillota</taxon>
        <taxon>Bacilli</taxon>
        <taxon>Lactobacillales</taxon>
        <taxon>Streptococcaceae</taxon>
        <taxon>Pseudolactococcus</taxon>
    </lineage>
</organism>
<dbReference type="GO" id="GO:0015074">
    <property type="term" value="P:DNA integration"/>
    <property type="evidence" value="ECO:0007669"/>
    <property type="project" value="InterPro"/>
</dbReference>
<dbReference type="AlphaFoldDB" id="A0A2A5RXU7"/>
<dbReference type="Gene3D" id="3.30.420.10">
    <property type="entry name" value="Ribonuclease H-like superfamily/Ribonuclease H"/>
    <property type="match status" value="1"/>
</dbReference>
<dbReference type="PROSITE" id="PS50994">
    <property type="entry name" value="INTEGRASE"/>
    <property type="match status" value="1"/>
</dbReference>
<sequence>MDRYTKQIITWDLDKHMTVKLVQRTLKKAIASQGETSSIILHSDQGSQYTSNECQTLLEDHGMDI</sequence>
<protein>
    <submittedName>
        <fullName evidence="2">IS981 transposase B</fullName>
    </submittedName>
</protein>
<evidence type="ECO:0000313" key="3">
    <source>
        <dbReference type="Proteomes" id="UP000218282"/>
    </source>
</evidence>
<dbReference type="InterPro" id="IPR012337">
    <property type="entry name" value="RNaseH-like_sf"/>
</dbReference>
<keyword evidence="3" id="KW-1185">Reference proteome</keyword>
<dbReference type="Proteomes" id="UP000218282">
    <property type="component" value="Unassembled WGS sequence"/>
</dbReference>
<dbReference type="InterPro" id="IPR036397">
    <property type="entry name" value="RNaseH_sf"/>
</dbReference>
<dbReference type="EMBL" id="JXJW01000013">
    <property type="protein sequence ID" value="PCS06024.1"/>
    <property type="molecule type" value="Genomic_DNA"/>
</dbReference>
<dbReference type="GO" id="GO:0003676">
    <property type="term" value="F:nucleic acid binding"/>
    <property type="evidence" value="ECO:0007669"/>
    <property type="project" value="InterPro"/>
</dbReference>
<comment type="caution">
    <text evidence="2">The sequence shown here is derived from an EMBL/GenBank/DDBJ whole genome shotgun (WGS) entry which is preliminary data.</text>
</comment>
<evidence type="ECO:0000313" key="2">
    <source>
        <dbReference type="EMBL" id="PCS06024.1"/>
    </source>
</evidence>